<accession>A0A1X6NKI6</accession>
<sequence>MIGRTAIAKPMGRTYRRSASQRSAASCTLALVSPRGRPPPGRCSPSRGIPRTPKPWKTPSGPKPTGGSFAAPSTSSAATMATRRGASPAGTGRRCVRPKSRHASRPTWTSFSRFLRPRPPQTRRGCCSSNTPTCGPRTSSPPTCRSTALTCGCSSWRRMLPPLRAPCGCSMVTRTILWILRHSRRARCTPTRPTTG</sequence>
<feature type="compositionally biased region" description="Polar residues" evidence="1">
    <location>
        <begin position="127"/>
        <end position="141"/>
    </location>
</feature>
<keyword evidence="3" id="KW-1185">Reference proteome</keyword>
<dbReference type="AlphaFoldDB" id="A0A1X6NKI6"/>
<dbReference type="Proteomes" id="UP000218209">
    <property type="component" value="Unassembled WGS sequence"/>
</dbReference>
<evidence type="ECO:0000256" key="1">
    <source>
        <dbReference type="SAM" id="MobiDB-lite"/>
    </source>
</evidence>
<feature type="compositionally biased region" description="Basic residues" evidence="1">
    <location>
        <begin position="94"/>
        <end position="104"/>
    </location>
</feature>
<reference evidence="2 3" key="1">
    <citation type="submission" date="2017-03" db="EMBL/GenBank/DDBJ databases">
        <title>WGS assembly of Porphyra umbilicalis.</title>
        <authorList>
            <person name="Brawley S.H."/>
            <person name="Blouin N.A."/>
            <person name="Ficko-Blean E."/>
            <person name="Wheeler G.L."/>
            <person name="Lohr M."/>
            <person name="Goodson H.V."/>
            <person name="Jenkins J.W."/>
            <person name="Blaby-Haas C.E."/>
            <person name="Helliwell K.E."/>
            <person name="Chan C."/>
            <person name="Marriage T."/>
            <person name="Bhattacharya D."/>
            <person name="Klein A.S."/>
            <person name="Badis Y."/>
            <person name="Brodie J."/>
            <person name="Cao Y."/>
            <person name="Collen J."/>
            <person name="Dittami S.M."/>
            <person name="Gachon C.M."/>
            <person name="Green B.R."/>
            <person name="Karpowicz S."/>
            <person name="Kim J.W."/>
            <person name="Kudahl U."/>
            <person name="Lin S."/>
            <person name="Michel G."/>
            <person name="Mittag M."/>
            <person name="Olson B.J."/>
            <person name="Pangilinan J."/>
            <person name="Peng Y."/>
            <person name="Qiu H."/>
            <person name="Shu S."/>
            <person name="Singer J.T."/>
            <person name="Smith A.G."/>
            <person name="Sprecher B.N."/>
            <person name="Wagner V."/>
            <person name="Wang W."/>
            <person name="Wang Z.-Y."/>
            <person name="Yan J."/>
            <person name="Yarish C."/>
            <person name="Zoeuner-Riek S."/>
            <person name="Zhuang Y."/>
            <person name="Zou Y."/>
            <person name="Lindquist E.A."/>
            <person name="Grimwood J."/>
            <person name="Barry K."/>
            <person name="Rokhsar D.S."/>
            <person name="Schmutz J."/>
            <person name="Stiller J.W."/>
            <person name="Grossman A.R."/>
            <person name="Prochnik S.E."/>
        </authorList>
    </citation>
    <scope>NUCLEOTIDE SEQUENCE [LARGE SCALE GENOMIC DNA]</scope>
    <source>
        <strain evidence="2">4086291</strain>
    </source>
</reference>
<gene>
    <name evidence="2" type="ORF">BU14_1843s0001</name>
</gene>
<dbReference type="EMBL" id="KV919775">
    <property type="protein sequence ID" value="OSX69114.1"/>
    <property type="molecule type" value="Genomic_DNA"/>
</dbReference>
<feature type="compositionally biased region" description="Low complexity" evidence="1">
    <location>
        <begin position="17"/>
        <end position="26"/>
    </location>
</feature>
<evidence type="ECO:0000313" key="2">
    <source>
        <dbReference type="EMBL" id="OSX69114.1"/>
    </source>
</evidence>
<organism evidence="2 3">
    <name type="scientific">Porphyra umbilicalis</name>
    <name type="common">Purple laver</name>
    <name type="synonym">Red alga</name>
    <dbReference type="NCBI Taxonomy" id="2786"/>
    <lineage>
        <taxon>Eukaryota</taxon>
        <taxon>Rhodophyta</taxon>
        <taxon>Bangiophyceae</taxon>
        <taxon>Bangiales</taxon>
        <taxon>Bangiaceae</taxon>
        <taxon>Porphyra</taxon>
    </lineage>
</organism>
<proteinExistence type="predicted"/>
<evidence type="ECO:0000313" key="3">
    <source>
        <dbReference type="Proteomes" id="UP000218209"/>
    </source>
</evidence>
<protein>
    <submittedName>
        <fullName evidence="2">Uncharacterized protein</fullName>
    </submittedName>
</protein>
<feature type="region of interest" description="Disordered" evidence="1">
    <location>
        <begin position="1"/>
        <end position="141"/>
    </location>
</feature>
<feature type="compositionally biased region" description="Low complexity" evidence="1">
    <location>
        <begin position="65"/>
        <end position="87"/>
    </location>
</feature>
<name>A0A1X6NKI6_PORUM</name>